<evidence type="ECO:0000313" key="2">
    <source>
        <dbReference type="Proteomes" id="UP000540656"/>
    </source>
</evidence>
<dbReference type="AlphaFoldDB" id="A0A7Y9UR18"/>
<protein>
    <submittedName>
        <fullName evidence="1">Uncharacterized protein</fullName>
    </submittedName>
</protein>
<sequence length="351" mass="38798">MMRSLWLEDTGFVAVHPRFGLRPKDYQEAVHARRLSLQGPGPEPSPPLRLSLGARPLTAITIGAAAGAVASSGTFAVGLPTWTMPFWVAGTWMAARATQIASRESDGQPVTRDDVVQGDRARAALGDLTMSDVISMRQIPDECVNEFKRLITLANFATPEELDEALARLHREATRMVAGTWRDPVAGVIEPEPPRRPALPRDTRQRNDWAKALIDHDAVEQEWAAIVLDRFAVLEVPLLLDVKQPETAAFIDAYARAQDFRAVHGRFFDPALEPEYVDLVRAAVETWTTAQRTAREVGLQFLPKAEQSLVRKAIKMLAQAEDPTRPVAARVHAARRAARLLAKVHTVVLPK</sequence>
<gene>
    <name evidence="1" type="ORF">BJ980_002094</name>
</gene>
<dbReference type="RefSeq" id="WP_179502249.1">
    <property type="nucleotide sequence ID" value="NZ_JACCAA010000001.1"/>
</dbReference>
<dbReference type="EMBL" id="JACCAA010000001">
    <property type="protein sequence ID" value="NYG59171.1"/>
    <property type="molecule type" value="Genomic_DNA"/>
</dbReference>
<organism evidence="1 2">
    <name type="scientific">Nocardioides daedukensis</name>
    <dbReference type="NCBI Taxonomy" id="634462"/>
    <lineage>
        <taxon>Bacteria</taxon>
        <taxon>Bacillati</taxon>
        <taxon>Actinomycetota</taxon>
        <taxon>Actinomycetes</taxon>
        <taxon>Propionibacteriales</taxon>
        <taxon>Nocardioidaceae</taxon>
        <taxon>Nocardioides</taxon>
    </lineage>
</organism>
<keyword evidence="2" id="KW-1185">Reference proteome</keyword>
<accession>A0A7Y9UR18</accession>
<comment type="caution">
    <text evidence="1">The sequence shown here is derived from an EMBL/GenBank/DDBJ whole genome shotgun (WGS) entry which is preliminary data.</text>
</comment>
<reference evidence="1 2" key="1">
    <citation type="submission" date="2020-07" db="EMBL/GenBank/DDBJ databases">
        <title>Sequencing the genomes of 1000 actinobacteria strains.</title>
        <authorList>
            <person name="Klenk H.-P."/>
        </authorList>
    </citation>
    <scope>NUCLEOTIDE SEQUENCE [LARGE SCALE GENOMIC DNA]</scope>
    <source>
        <strain evidence="1 2">DSM 23819</strain>
    </source>
</reference>
<name>A0A7Y9UR18_9ACTN</name>
<proteinExistence type="predicted"/>
<dbReference type="Proteomes" id="UP000540656">
    <property type="component" value="Unassembled WGS sequence"/>
</dbReference>
<evidence type="ECO:0000313" key="1">
    <source>
        <dbReference type="EMBL" id="NYG59171.1"/>
    </source>
</evidence>